<dbReference type="EMBL" id="CP074694">
    <property type="protein sequence ID" value="QVL31742.1"/>
    <property type="molecule type" value="Genomic_DNA"/>
</dbReference>
<feature type="domain" description="HTH marR-type" evidence="4">
    <location>
        <begin position="2"/>
        <end position="159"/>
    </location>
</feature>
<dbReference type="KEGG" id="tsph:KIH39_23340"/>
<evidence type="ECO:0000256" key="2">
    <source>
        <dbReference type="ARBA" id="ARBA00023125"/>
    </source>
</evidence>
<dbReference type="InterPro" id="IPR036388">
    <property type="entry name" value="WH-like_DNA-bd_sf"/>
</dbReference>
<evidence type="ECO:0000256" key="3">
    <source>
        <dbReference type="ARBA" id="ARBA00023163"/>
    </source>
</evidence>
<dbReference type="PANTHER" id="PTHR42756:SF1">
    <property type="entry name" value="TRANSCRIPTIONAL REPRESSOR OF EMRAB OPERON"/>
    <property type="match status" value="1"/>
</dbReference>
<keyword evidence="6" id="KW-1185">Reference proteome</keyword>
<sequence>MADDLIDRMNAAWRQQRPDLDPTPLESVGRVIVLAKHLEKSVEAALESHDLSLGQFDILATLRRQGDGGKLTPGQLMESVMLSSGGMTNRLDRLEKAELIQRYADPDDRRGVMVGLTAKGKKLIDAATKTRFEEARKSMPPLTERQTEQLIDLLRKWLLQFS</sequence>
<protein>
    <submittedName>
        <fullName evidence="5">MarR family transcriptional regulator</fullName>
    </submittedName>
</protein>
<accession>A0A8E6B5J2</accession>
<keyword evidence="1" id="KW-0805">Transcription regulation</keyword>
<keyword evidence="2" id="KW-0238">DNA-binding</keyword>
<dbReference type="RefSeq" id="WP_213495932.1">
    <property type="nucleotide sequence ID" value="NZ_CP074694.1"/>
</dbReference>
<dbReference type="Gene3D" id="1.10.10.10">
    <property type="entry name" value="Winged helix-like DNA-binding domain superfamily/Winged helix DNA-binding domain"/>
    <property type="match status" value="1"/>
</dbReference>
<dbReference type="InterPro" id="IPR000835">
    <property type="entry name" value="HTH_MarR-typ"/>
</dbReference>
<gene>
    <name evidence="5" type="ORF">KIH39_23340</name>
</gene>
<evidence type="ECO:0000259" key="4">
    <source>
        <dbReference type="PROSITE" id="PS50995"/>
    </source>
</evidence>
<dbReference type="GO" id="GO:0003677">
    <property type="term" value="F:DNA binding"/>
    <property type="evidence" value="ECO:0007669"/>
    <property type="project" value="UniProtKB-KW"/>
</dbReference>
<dbReference type="Proteomes" id="UP000676194">
    <property type="component" value="Chromosome"/>
</dbReference>
<dbReference type="PANTHER" id="PTHR42756">
    <property type="entry name" value="TRANSCRIPTIONAL REGULATOR, MARR"/>
    <property type="match status" value="1"/>
</dbReference>
<evidence type="ECO:0000313" key="5">
    <source>
        <dbReference type="EMBL" id="QVL31742.1"/>
    </source>
</evidence>
<dbReference type="GO" id="GO:0003700">
    <property type="term" value="F:DNA-binding transcription factor activity"/>
    <property type="evidence" value="ECO:0007669"/>
    <property type="project" value="InterPro"/>
</dbReference>
<name>A0A8E6B5J2_9BACT</name>
<dbReference type="SMART" id="SM00347">
    <property type="entry name" value="HTH_MARR"/>
    <property type="match status" value="1"/>
</dbReference>
<dbReference type="SUPFAM" id="SSF46785">
    <property type="entry name" value="Winged helix' DNA-binding domain"/>
    <property type="match status" value="1"/>
</dbReference>
<organism evidence="5 6">
    <name type="scientific">Telmatocola sphagniphila</name>
    <dbReference type="NCBI Taxonomy" id="1123043"/>
    <lineage>
        <taxon>Bacteria</taxon>
        <taxon>Pseudomonadati</taxon>
        <taxon>Planctomycetota</taxon>
        <taxon>Planctomycetia</taxon>
        <taxon>Gemmatales</taxon>
        <taxon>Gemmataceae</taxon>
    </lineage>
</organism>
<dbReference type="AlphaFoldDB" id="A0A8E6B5J2"/>
<evidence type="ECO:0000313" key="6">
    <source>
        <dbReference type="Proteomes" id="UP000676194"/>
    </source>
</evidence>
<evidence type="ECO:0000256" key="1">
    <source>
        <dbReference type="ARBA" id="ARBA00023015"/>
    </source>
</evidence>
<proteinExistence type="predicted"/>
<dbReference type="PRINTS" id="PR00598">
    <property type="entry name" value="HTHMARR"/>
</dbReference>
<dbReference type="Pfam" id="PF01047">
    <property type="entry name" value="MarR"/>
    <property type="match status" value="1"/>
</dbReference>
<dbReference type="PROSITE" id="PS50995">
    <property type="entry name" value="HTH_MARR_2"/>
    <property type="match status" value="1"/>
</dbReference>
<keyword evidence="3" id="KW-0804">Transcription</keyword>
<dbReference type="InterPro" id="IPR036390">
    <property type="entry name" value="WH_DNA-bd_sf"/>
</dbReference>
<reference evidence="5" key="1">
    <citation type="submission" date="2021-05" db="EMBL/GenBank/DDBJ databases">
        <title>Complete genome sequence of the cellulolytic planctomycete Telmatocola sphagniphila SP2T and characterization of the first cellulase from planctomycetes.</title>
        <authorList>
            <person name="Rakitin A.L."/>
            <person name="Beletsky A.V."/>
            <person name="Naumoff D.G."/>
            <person name="Kulichevskaya I.S."/>
            <person name="Mardanov A.V."/>
            <person name="Ravin N.V."/>
            <person name="Dedysh S.N."/>
        </authorList>
    </citation>
    <scope>NUCLEOTIDE SEQUENCE</scope>
    <source>
        <strain evidence="5">SP2T</strain>
    </source>
</reference>